<dbReference type="GO" id="GO:0005829">
    <property type="term" value="C:cytosol"/>
    <property type="evidence" value="ECO:0007669"/>
    <property type="project" value="TreeGrafter"/>
</dbReference>
<dbReference type="GO" id="GO:0016705">
    <property type="term" value="F:oxidoreductase activity, acting on paired donors, with incorporation or reduction of molecular oxygen"/>
    <property type="evidence" value="ECO:0007669"/>
    <property type="project" value="InterPro"/>
</dbReference>
<dbReference type="GeneID" id="66833318"/>
<protein>
    <submittedName>
        <fullName evidence="2">Luciferase family protein</fullName>
    </submittedName>
</protein>
<evidence type="ECO:0000259" key="1">
    <source>
        <dbReference type="Pfam" id="PF00296"/>
    </source>
</evidence>
<accession>A0A098BPX5</accession>
<organism evidence="2 3">
    <name type="scientific">Rhodococcus ruber</name>
    <dbReference type="NCBI Taxonomy" id="1830"/>
    <lineage>
        <taxon>Bacteria</taxon>
        <taxon>Bacillati</taxon>
        <taxon>Actinomycetota</taxon>
        <taxon>Actinomycetes</taxon>
        <taxon>Mycobacteriales</taxon>
        <taxon>Nocardiaceae</taxon>
        <taxon>Rhodococcus</taxon>
    </lineage>
</organism>
<sequence>MTTASNPVPLSVLDLSPVSEGSTTAQALHNTVDLARRTEGWGYRRYWVAEHHFVAVASSSPAVLIGAIAAATSTIRVGAAAVQLGHNTAAGVVEAFGTLDALHPGRIDLGLGRSGQRRAEALAAARSGAAEEESHRATEVRDGLVIPPPYQPGPLLSSPRLVAGFAALQQPGAQAPDFDGQVDDILALLDGTYRTEDGIELHASPGEGADVELWVFGTSAGPSASLAGRLGLPFGANYHVSPGTTVEAVEAYRAAFRPSRFLDRPYVVVSADAVVADDDATARDLAATYGHWTHSIRSGHGAVPYPDPATSAPLSDEERSLVDDRLITQFVGAPATVAERLESLQRVTGADELVVTSVTHRHEDRLRSYELLAREWGLAALRAA</sequence>
<dbReference type="KEGG" id="rrz:CS378_15280"/>
<dbReference type="PANTHER" id="PTHR30137">
    <property type="entry name" value="LUCIFERASE-LIKE MONOOXYGENASE"/>
    <property type="match status" value="1"/>
</dbReference>
<dbReference type="EMBL" id="CCSD01000068">
    <property type="protein sequence ID" value="CDZ89776.1"/>
    <property type="molecule type" value="Genomic_DNA"/>
</dbReference>
<dbReference type="InterPro" id="IPR011251">
    <property type="entry name" value="Luciferase-like_dom"/>
</dbReference>
<dbReference type="OrthoDB" id="9780518at2"/>
<dbReference type="PANTHER" id="PTHR30137:SF6">
    <property type="entry name" value="LUCIFERASE-LIKE MONOOXYGENASE"/>
    <property type="match status" value="1"/>
</dbReference>
<evidence type="ECO:0000313" key="2">
    <source>
        <dbReference type="EMBL" id="CDZ89776.1"/>
    </source>
</evidence>
<dbReference type="Gene3D" id="3.20.20.30">
    <property type="entry name" value="Luciferase-like domain"/>
    <property type="match status" value="1"/>
</dbReference>
<dbReference type="Proteomes" id="UP000042997">
    <property type="component" value="Unassembled WGS sequence"/>
</dbReference>
<dbReference type="SUPFAM" id="SSF51679">
    <property type="entry name" value="Bacterial luciferase-like"/>
    <property type="match status" value="1"/>
</dbReference>
<evidence type="ECO:0000313" key="3">
    <source>
        <dbReference type="Proteomes" id="UP000042997"/>
    </source>
</evidence>
<dbReference type="InterPro" id="IPR050766">
    <property type="entry name" value="Bact_Lucif_Oxidored"/>
</dbReference>
<dbReference type="RefSeq" id="WP_010594212.1">
    <property type="nucleotide sequence ID" value="NZ_CP023714.1"/>
</dbReference>
<reference evidence="2 3" key="1">
    <citation type="journal article" date="2014" name="Genome Announc.">
        <title>Draft Genome Sequence of Propane- and Butane-Oxidizing Actinobacterium Rhodococcus ruber IEGM 231.</title>
        <authorList>
            <person name="Ivshina I.B."/>
            <person name="Kuyukina M.S."/>
            <person name="Krivoruchko A.V."/>
            <person name="Barbe V."/>
            <person name="Fischer C."/>
        </authorList>
    </citation>
    <scope>NUCLEOTIDE SEQUENCE [LARGE SCALE GENOMIC DNA]</scope>
</reference>
<dbReference type="AlphaFoldDB" id="A0A098BPX5"/>
<proteinExistence type="predicted"/>
<dbReference type="Pfam" id="PF00296">
    <property type="entry name" value="Bac_luciferase"/>
    <property type="match status" value="2"/>
</dbReference>
<feature type="domain" description="Luciferase-like" evidence="1">
    <location>
        <begin position="190"/>
        <end position="347"/>
    </location>
</feature>
<feature type="domain" description="Luciferase-like" evidence="1">
    <location>
        <begin position="11"/>
        <end position="123"/>
    </location>
</feature>
<name>A0A098BPX5_9NOCA</name>
<gene>
    <name evidence="2" type="ORF">RHRU231_560030</name>
</gene>
<dbReference type="InterPro" id="IPR036661">
    <property type="entry name" value="Luciferase-like_sf"/>
</dbReference>